<evidence type="ECO:0000256" key="3">
    <source>
        <dbReference type="ARBA" id="ARBA00022448"/>
    </source>
</evidence>
<dbReference type="CDD" id="cd03263">
    <property type="entry name" value="ABC_subfamily_A"/>
    <property type="match status" value="1"/>
</dbReference>
<evidence type="ECO:0000256" key="1">
    <source>
        <dbReference type="ARBA" id="ARBA00004141"/>
    </source>
</evidence>
<dbReference type="FunFam" id="3.40.50.300:FF:000298">
    <property type="entry name" value="ATP-binding cassette sub-family A member 12"/>
    <property type="match status" value="1"/>
</dbReference>
<comment type="similarity">
    <text evidence="2">Belongs to the ABC transporter superfamily. ABCA family. CPR flippase (TC 3.A.1.211) subfamily.</text>
</comment>
<keyword evidence="16" id="KW-1185">Reference proteome</keyword>
<feature type="transmembrane region" description="Helical" evidence="12">
    <location>
        <begin position="287"/>
        <end position="306"/>
    </location>
</feature>
<comment type="subcellular location">
    <subcellularLocation>
        <location evidence="1">Membrane</location>
        <topology evidence="1">Multi-pass membrane protein</topology>
    </subcellularLocation>
</comment>
<keyword evidence="5" id="KW-0677">Repeat</keyword>
<evidence type="ECO:0000256" key="4">
    <source>
        <dbReference type="ARBA" id="ARBA00022692"/>
    </source>
</evidence>
<dbReference type="Pfam" id="PF00098">
    <property type="entry name" value="zf-CCHC"/>
    <property type="match status" value="1"/>
</dbReference>
<feature type="region of interest" description="Disordered" evidence="11">
    <location>
        <begin position="1164"/>
        <end position="1233"/>
    </location>
</feature>
<feature type="transmembrane region" description="Helical" evidence="12">
    <location>
        <begin position="326"/>
        <end position="350"/>
    </location>
</feature>
<evidence type="ECO:0008006" key="17">
    <source>
        <dbReference type="Google" id="ProtNLM"/>
    </source>
</evidence>
<evidence type="ECO:0000256" key="2">
    <source>
        <dbReference type="ARBA" id="ARBA00008526"/>
    </source>
</evidence>
<feature type="compositionally biased region" description="Polar residues" evidence="11">
    <location>
        <begin position="1172"/>
        <end position="1186"/>
    </location>
</feature>
<dbReference type="PANTHER" id="PTHR19229">
    <property type="entry name" value="ATP-BINDING CASSETTE TRANSPORTER SUBFAMILY A ABCA"/>
    <property type="match status" value="1"/>
</dbReference>
<evidence type="ECO:0000256" key="12">
    <source>
        <dbReference type="SAM" id="Phobius"/>
    </source>
</evidence>
<feature type="compositionally biased region" description="Low complexity" evidence="11">
    <location>
        <begin position="1356"/>
        <end position="1367"/>
    </location>
</feature>
<protein>
    <recommendedName>
        <fullName evidence="17">ABC transporter A family member 1</fullName>
    </recommendedName>
</protein>
<name>A0AAV6KSX9_9ERIC</name>
<dbReference type="InterPro" id="IPR026082">
    <property type="entry name" value="ABCA"/>
</dbReference>
<dbReference type="SUPFAM" id="SSF57756">
    <property type="entry name" value="Retrovirus zinc finger-like domains"/>
    <property type="match status" value="1"/>
</dbReference>
<evidence type="ECO:0000256" key="11">
    <source>
        <dbReference type="SAM" id="MobiDB-lite"/>
    </source>
</evidence>
<dbReference type="InterPro" id="IPR017871">
    <property type="entry name" value="ABC_transporter-like_CS"/>
</dbReference>
<keyword evidence="7" id="KW-0067">ATP-binding</keyword>
<feature type="transmembrane region" description="Helical" evidence="12">
    <location>
        <begin position="390"/>
        <end position="408"/>
    </location>
</feature>
<feature type="transmembrane region" description="Helical" evidence="12">
    <location>
        <begin position="20"/>
        <end position="43"/>
    </location>
</feature>
<keyword evidence="6" id="KW-0547">Nucleotide-binding</keyword>
<organism evidence="15 16">
    <name type="scientific">Rhododendron griersonianum</name>
    <dbReference type="NCBI Taxonomy" id="479676"/>
    <lineage>
        <taxon>Eukaryota</taxon>
        <taxon>Viridiplantae</taxon>
        <taxon>Streptophyta</taxon>
        <taxon>Embryophyta</taxon>
        <taxon>Tracheophyta</taxon>
        <taxon>Spermatophyta</taxon>
        <taxon>Magnoliopsida</taxon>
        <taxon>eudicotyledons</taxon>
        <taxon>Gunneridae</taxon>
        <taxon>Pentapetalae</taxon>
        <taxon>asterids</taxon>
        <taxon>Ericales</taxon>
        <taxon>Ericaceae</taxon>
        <taxon>Ericoideae</taxon>
        <taxon>Rhodoreae</taxon>
        <taxon>Rhododendron</taxon>
    </lineage>
</organism>
<keyword evidence="10" id="KW-0479">Metal-binding</keyword>
<gene>
    <name evidence="15" type="ORF">RHGRI_006395</name>
</gene>
<evidence type="ECO:0000313" key="16">
    <source>
        <dbReference type="Proteomes" id="UP000823749"/>
    </source>
</evidence>
<accession>A0AAV6KSX9</accession>
<dbReference type="GO" id="GO:0140359">
    <property type="term" value="F:ABC-type transporter activity"/>
    <property type="evidence" value="ECO:0007669"/>
    <property type="project" value="InterPro"/>
</dbReference>
<proteinExistence type="inferred from homology"/>
<dbReference type="InterPro" id="IPR027417">
    <property type="entry name" value="P-loop_NTPase"/>
</dbReference>
<dbReference type="GO" id="GO:0016020">
    <property type="term" value="C:membrane"/>
    <property type="evidence" value="ECO:0007669"/>
    <property type="project" value="UniProtKB-SubCell"/>
</dbReference>
<feature type="transmembrane region" description="Helical" evidence="12">
    <location>
        <begin position="919"/>
        <end position="938"/>
    </location>
</feature>
<dbReference type="GO" id="GO:0008270">
    <property type="term" value="F:zinc ion binding"/>
    <property type="evidence" value="ECO:0007669"/>
    <property type="project" value="UniProtKB-KW"/>
</dbReference>
<dbReference type="Pfam" id="PF12698">
    <property type="entry name" value="ABC2_membrane_3"/>
    <property type="match status" value="1"/>
</dbReference>
<dbReference type="InterPro" id="IPR036875">
    <property type="entry name" value="Znf_CCHC_sf"/>
</dbReference>
<feature type="domain" description="ABC transporter" evidence="14">
    <location>
        <begin position="553"/>
        <end position="786"/>
    </location>
</feature>
<feature type="transmembrane region" description="Helical" evidence="12">
    <location>
        <begin position="457"/>
        <end position="481"/>
    </location>
</feature>
<dbReference type="PROSITE" id="PS00211">
    <property type="entry name" value="ABC_TRANSPORTER_1"/>
    <property type="match status" value="1"/>
</dbReference>
<feature type="region of interest" description="Disordered" evidence="11">
    <location>
        <begin position="1347"/>
        <end position="1383"/>
    </location>
</feature>
<evidence type="ECO:0000256" key="6">
    <source>
        <dbReference type="ARBA" id="ARBA00022741"/>
    </source>
</evidence>
<keyword evidence="8 12" id="KW-1133">Transmembrane helix</keyword>
<feature type="domain" description="CCHC-type" evidence="13">
    <location>
        <begin position="1241"/>
        <end position="1257"/>
    </location>
</feature>
<dbReference type="GO" id="GO:0005524">
    <property type="term" value="F:ATP binding"/>
    <property type="evidence" value="ECO:0007669"/>
    <property type="project" value="UniProtKB-KW"/>
</dbReference>
<keyword evidence="10" id="KW-0863">Zinc-finger</keyword>
<evidence type="ECO:0000256" key="5">
    <source>
        <dbReference type="ARBA" id="ARBA00022737"/>
    </source>
</evidence>
<evidence type="ECO:0000256" key="9">
    <source>
        <dbReference type="ARBA" id="ARBA00023136"/>
    </source>
</evidence>
<sequence length="1383" mass="152882">MGTSQRQLKTMLRKNWLLKIRHPFITFSEIVLPTVVMLMLIAVRTQVDTRLHPAQPYIQKEMFVEVGKGDSPTFVQVLELLAAKGEYLAFAPDTNETRMMIDVLSVKFPLLKLVSRIYKDELELETYIRSDLYGAWHKVKNCSNPKIKGAIIFHDQGPELFDYSIRLNHSWAFSGFPDVQTIMDVNGPYLNDLGLGVNPVPIMQYSFSGFFTLQQVMDSFIIYASQQTASKLDTDAIESPLHSIDAPSPPKISWRQFSPSTIRLAPFPTREYTDDEFQSIVKEVMGVLYLLGFLYPVSRLISSAVFEKEQKIKEGLYMMGLKDEIFYLSWFITYALQFAISSGIITLCTMSTLFQYSDKSVVFMYFFLFGLSAIMLSFLISTFFTRAKTAVAVGTLSFLGAFFPYYTVNDQGGPMILKVIASLLSPTAFALGSVNFADYEHAHVGLRWSNIWQASSGVNFLVCLLMMLVDSILYCGIGLYLDKVLPTASGVRHPWNFLFHKCFGRKKSPSEHWASSSDIAKGAVNFPGNDVSEAVVEAISLEMKQQELDGRCIRIRNLRKEYTNKKGRCCAVKSLQLTLYENQILSLLGHNGAGKSTTISMLVGLLRPSSGDALVFGKNILTDMDEIRKVLGVCPQNDILFPELTVKEHLELFANLKGVNEASLDGVVTEMIDEVGLADKVNTVVRALSGGMKRKLSLGIALIGDSKVVILDEPTSGMDPYSMRLTWQLIKKIKKGRIILLTTHSMDEADVLGDRIAIMANGSLKCCGSSLFLKHQYGVGYTLTLVKNVPTASVAADIVYRHVPSATCVTEVGNEICFKLPLASSSSFENMFREIEGCMRLSDPNSGAAGDEHNHSIGIESYGISVTTLEEVFLRVAGCDFNEAEAIEKSTLVSPDSEVSDASHDYAPKNFLKNKLCGNYKFIGVIVTIMGRACGLFFATVMSFLNFLSMQCCCSCFLARSTFWEHSRALFIKRAISARRDRKTIVFQLLIPAVFLLFGLLLLKLKPHPDQQSLTLTTSYFNPLLRGGGGGGPIPYDLSWPISNKVAQFVEGGWIQKFRPSTYRFPQSEKALTDAIEAAGPTLGPFLLSMSEYLMSSFNESYQSRCVLIYFYVHSTLRVDLNESEDQMVARYISGLSITIQDALAMQTLWTVSEAYNRALVTEKQEKRKFSRSGQQYQGGTKSGQPFYSYARGGSSSSGGQGASSGVGTQNRADKASTPAQNQPQSGASGARSQFQSGGFKCFKCGEPGHKSSDCRKASGGRNKALFIEEGTPADRGQRWSGEDNKRSGDGCRRQTMTGEYKTTAGDGSQSQMKARRGFWELGLGVRGFVKTEIKWVWRMEGRFRVSSSLGGSPEAGGASARSGDGSPEAGRAEKGHRRLGSG</sequence>
<keyword evidence="4 12" id="KW-0812">Transmembrane</keyword>
<dbReference type="Gene3D" id="3.40.50.300">
    <property type="entry name" value="P-loop containing nucleotide triphosphate hydrolases"/>
    <property type="match status" value="1"/>
</dbReference>
<evidence type="ECO:0000256" key="7">
    <source>
        <dbReference type="ARBA" id="ARBA00022840"/>
    </source>
</evidence>
<dbReference type="InterPro" id="IPR003593">
    <property type="entry name" value="AAA+_ATPase"/>
</dbReference>
<evidence type="ECO:0000313" key="15">
    <source>
        <dbReference type="EMBL" id="KAG5555733.1"/>
    </source>
</evidence>
<dbReference type="GO" id="GO:0016887">
    <property type="term" value="F:ATP hydrolysis activity"/>
    <property type="evidence" value="ECO:0007669"/>
    <property type="project" value="InterPro"/>
</dbReference>
<dbReference type="GO" id="GO:0005319">
    <property type="term" value="F:lipid transporter activity"/>
    <property type="evidence" value="ECO:0007669"/>
    <property type="project" value="TreeGrafter"/>
</dbReference>
<dbReference type="InterPro" id="IPR003439">
    <property type="entry name" value="ABC_transporter-like_ATP-bd"/>
</dbReference>
<evidence type="ECO:0000256" key="8">
    <source>
        <dbReference type="ARBA" id="ARBA00022989"/>
    </source>
</evidence>
<keyword evidence="10" id="KW-0862">Zinc</keyword>
<dbReference type="InterPro" id="IPR001878">
    <property type="entry name" value="Znf_CCHC"/>
</dbReference>
<feature type="compositionally biased region" description="Polar residues" evidence="11">
    <location>
        <begin position="1218"/>
        <end position="1233"/>
    </location>
</feature>
<dbReference type="PROSITE" id="PS50893">
    <property type="entry name" value="ABC_TRANSPORTER_2"/>
    <property type="match status" value="1"/>
</dbReference>
<dbReference type="GO" id="GO:0003676">
    <property type="term" value="F:nucleic acid binding"/>
    <property type="evidence" value="ECO:0007669"/>
    <property type="project" value="InterPro"/>
</dbReference>
<feature type="region of interest" description="Disordered" evidence="11">
    <location>
        <begin position="1267"/>
        <end position="1309"/>
    </location>
</feature>
<feature type="compositionally biased region" description="Gly residues" evidence="11">
    <location>
        <begin position="1196"/>
        <end position="1205"/>
    </location>
</feature>
<reference evidence="15" key="1">
    <citation type="submission" date="2020-08" db="EMBL/GenBank/DDBJ databases">
        <title>Plant Genome Project.</title>
        <authorList>
            <person name="Zhang R.-G."/>
        </authorList>
    </citation>
    <scope>NUCLEOTIDE SEQUENCE</scope>
    <source>
        <strain evidence="15">WSP0</strain>
        <tissue evidence="15">Leaf</tissue>
    </source>
</reference>
<dbReference type="Proteomes" id="UP000823749">
    <property type="component" value="Chromosome 3"/>
</dbReference>
<feature type="compositionally biased region" description="Basic and acidic residues" evidence="11">
    <location>
        <begin position="1276"/>
        <end position="1293"/>
    </location>
</feature>
<feature type="transmembrane region" description="Helical" evidence="12">
    <location>
        <begin position="415"/>
        <end position="437"/>
    </location>
</feature>
<comment type="caution">
    <text evidence="15">The sequence shown here is derived from an EMBL/GenBank/DDBJ whole genome shotgun (WGS) entry which is preliminary data.</text>
</comment>
<keyword evidence="9 12" id="KW-0472">Membrane</keyword>
<dbReference type="PROSITE" id="PS50158">
    <property type="entry name" value="ZF_CCHC"/>
    <property type="match status" value="1"/>
</dbReference>
<dbReference type="InterPro" id="IPR013525">
    <property type="entry name" value="ABC2_TM"/>
</dbReference>
<keyword evidence="3" id="KW-0813">Transport</keyword>
<feature type="transmembrane region" description="Helical" evidence="12">
    <location>
        <begin position="362"/>
        <end position="384"/>
    </location>
</feature>
<feature type="transmembrane region" description="Helical" evidence="12">
    <location>
        <begin position="984"/>
        <end position="1003"/>
    </location>
</feature>
<dbReference type="SMART" id="SM00343">
    <property type="entry name" value="ZnF_C2HC"/>
    <property type="match status" value="1"/>
</dbReference>
<dbReference type="EMBL" id="JACTNZ010000003">
    <property type="protein sequence ID" value="KAG5555733.1"/>
    <property type="molecule type" value="Genomic_DNA"/>
</dbReference>
<dbReference type="SMART" id="SM00382">
    <property type="entry name" value="AAA"/>
    <property type="match status" value="1"/>
</dbReference>
<dbReference type="PANTHER" id="PTHR19229:SF267">
    <property type="entry name" value="ABC TRANSPORTER A FAMILY MEMBER 1"/>
    <property type="match status" value="1"/>
</dbReference>
<evidence type="ECO:0000259" key="13">
    <source>
        <dbReference type="PROSITE" id="PS50158"/>
    </source>
</evidence>
<dbReference type="Gene3D" id="4.10.60.10">
    <property type="entry name" value="Zinc finger, CCHC-type"/>
    <property type="match status" value="1"/>
</dbReference>
<evidence type="ECO:0000256" key="10">
    <source>
        <dbReference type="PROSITE-ProRule" id="PRU00047"/>
    </source>
</evidence>
<dbReference type="Pfam" id="PF00005">
    <property type="entry name" value="ABC_tran"/>
    <property type="match status" value="1"/>
</dbReference>
<evidence type="ECO:0000259" key="14">
    <source>
        <dbReference type="PROSITE" id="PS50893"/>
    </source>
</evidence>
<dbReference type="SUPFAM" id="SSF52540">
    <property type="entry name" value="P-loop containing nucleoside triphosphate hydrolases"/>
    <property type="match status" value="1"/>
</dbReference>